<organism evidence="1 2">
    <name type="scientific">Alcanivorax dieselolei (strain DSM 16502 / CGMCC 1.3690 / MCCC 1A00001 / B-5)</name>
    <name type="common">Alloalcanivorax dieselolei</name>
    <dbReference type="NCBI Taxonomy" id="930169"/>
    <lineage>
        <taxon>Bacteria</taxon>
        <taxon>Pseudomonadati</taxon>
        <taxon>Pseudomonadota</taxon>
        <taxon>Gammaproteobacteria</taxon>
        <taxon>Oceanospirillales</taxon>
        <taxon>Alcanivoracaceae</taxon>
        <taxon>Alloalcanivorax</taxon>
    </lineage>
</organism>
<dbReference type="HOGENOM" id="CLU_1259248_0_0_6"/>
<protein>
    <submittedName>
        <fullName evidence="1">Uncharacterized protein</fullName>
    </submittedName>
</protein>
<gene>
    <name evidence="1" type="ordered locus">B5T_03303</name>
</gene>
<dbReference type="PATRIC" id="fig|930169.3.peg.3261"/>
<proteinExistence type="predicted"/>
<sequence length="219" mass="25772">MGQAGKALLLPRATPPLLIITDQKITQGGKRQGMNISTVINPKIHPFLYVYRSREDDFWWCAIPYIDKRARRRQKRCTFRDSKFGSTEAALYQARIWRDRQIQRPEVRAAMGKHRPLILCSTDELDRMSETRNPFGLVGITATFRDKPLGGNFSVTANRGRKKWFSMRRYGGYGAFRRAVEQRCRWVGEPMPDEEDLKRRYQHWARRNRDTLISHRVET</sequence>
<reference evidence="1 2" key="1">
    <citation type="journal article" date="2012" name="J. Bacteriol.">
        <title>Complete genome sequence of Alcanivorax dieselolei type strain B5.</title>
        <authorList>
            <person name="Lai Q."/>
            <person name="Li W."/>
            <person name="Shao Z."/>
        </authorList>
    </citation>
    <scope>NUCLEOTIDE SEQUENCE [LARGE SCALE GENOMIC DNA]</scope>
    <source>
        <strain evidence="2">DSM 16502 / CGMCC 1.3690 / B-5</strain>
    </source>
</reference>
<evidence type="ECO:0000313" key="1">
    <source>
        <dbReference type="EMBL" id="AFT71570.1"/>
    </source>
</evidence>
<accession>K0CGP4</accession>
<dbReference type="Proteomes" id="UP000006286">
    <property type="component" value="Chromosome"/>
</dbReference>
<dbReference type="KEGG" id="adi:B5T_03303"/>
<evidence type="ECO:0000313" key="2">
    <source>
        <dbReference type="Proteomes" id="UP000006286"/>
    </source>
</evidence>
<name>K0CGP4_ALCDB</name>
<dbReference type="EMBL" id="CP003466">
    <property type="protein sequence ID" value="AFT71570.1"/>
    <property type="molecule type" value="Genomic_DNA"/>
</dbReference>
<dbReference type="AlphaFoldDB" id="K0CGP4"/>
<keyword evidence="2" id="KW-1185">Reference proteome</keyword>